<dbReference type="Pfam" id="PF11086">
    <property type="entry name" value="DUF2878"/>
    <property type="match status" value="1"/>
</dbReference>
<feature type="transmembrane region" description="Helical" evidence="1">
    <location>
        <begin position="108"/>
        <end position="129"/>
    </location>
</feature>
<keyword evidence="3" id="KW-1185">Reference proteome</keyword>
<gene>
    <name evidence="2" type="ORF">SJ2017_1173</name>
</gene>
<evidence type="ECO:0000313" key="2">
    <source>
        <dbReference type="EMBL" id="ARD21500.1"/>
    </source>
</evidence>
<proteinExistence type="predicted"/>
<feature type="transmembrane region" description="Helical" evidence="1">
    <location>
        <begin position="15"/>
        <end position="39"/>
    </location>
</feature>
<dbReference type="InterPro" id="IPR021306">
    <property type="entry name" value="DUF2878"/>
</dbReference>
<keyword evidence="1" id="KW-0472">Membrane</keyword>
<evidence type="ECO:0008006" key="4">
    <source>
        <dbReference type="Google" id="ProtNLM"/>
    </source>
</evidence>
<dbReference type="RefSeq" id="WP_080915188.1">
    <property type="nucleotide sequence ID" value="NZ_CP020472.1"/>
</dbReference>
<sequence length="176" mass="19252">MKSHTNIINACAFQVIWWAGVLAGNQLIVIPALLIVWHFVVSQQKKWDLKVMLVSALAGCLVDSLLTVFGIFEFASFPIWLGLLWAYFAISLNYSLALFNHLPVAIQALLGGVFGSLSYIGGANLGAVTLPQGTATTAIVLFVIWFVLFPSFLHLAKSIGLKQAKHYSNNVFNQLS</sequence>
<evidence type="ECO:0000256" key="1">
    <source>
        <dbReference type="SAM" id="Phobius"/>
    </source>
</evidence>
<evidence type="ECO:0000313" key="3">
    <source>
        <dbReference type="Proteomes" id="UP000191820"/>
    </source>
</evidence>
<protein>
    <recommendedName>
        <fullName evidence="4">DUF2878 domain-containing protein</fullName>
    </recommendedName>
</protein>
<feature type="transmembrane region" description="Helical" evidence="1">
    <location>
        <begin position="135"/>
        <end position="156"/>
    </location>
</feature>
<feature type="transmembrane region" description="Helical" evidence="1">
    <location>
        <begin position="77"/>
        <end position="96"/>
    </location>
</feature>
<name>A0ABM6JKQ1_9GAMM</name>
<organism evidence="2 3">
    <name type="scientific">Shewanella japonica</name>
    <dbReference type="NCBI Taxonomy" id="93973"/>
    <lineage>
        <taxon>Bacteria</taxon>
        <taxon>Pseudomonadati</taxon>
        <taxon>Pseudomonadota</taxon>
        <taxon>Gammaproteobacteria</taxon>
        <taxon>Alteromonadales</taxon>
        <taxon>Shewanellaceae</taxon>
        <taxon>Shewanella</taxon>
    </lineage>
</organism>
<dbReference type="Proteomes" id="UP000191820">
    <property type="component" value="Chromosome"/>
</dbReference>
<accession>A0ABM6JKQ1</accession>
<keyword evidence="1" id="KW-1133">Transmembrane helix</keyword>
<dbReference type="EMBL" id="CP020472">
    <property type="protein sequence ID" value="ARD21500.1"/>
    <property type="molecule type" value="Genomic_DNA"/>
</dbReference>
<feature type="transmembrane region" description="Helical" evidence="1">
    <location>
        <begin position="51"/>
        <end position="71"/>
    </location>
</feature>
<reference evidence="2 3" key="1">
    <citation type="submission" date="2017-03" db="EMBL/GenBank/DDBJ databases">
        <title>Genome sequencing of Shewanella japonica KCTC 22435.</title>
        <authorList>
            <person name="Kim K.M."/>
        </authorList>
    </citation>
    <scope>NUCLEOTIDE SEQUENCE [LARGE SCALE GENOMIC DNA]</scope>
    <source>
        <strain evidence="2 3">KCTC 22435</strain>
    </source>
</reference>
<keyword evidence="1" id="KW-0812">Transmembrane</keyword>